<dbReference type="Proteomes" id="UP001459277">
    <property type="component" value="Unassembled WGS sequence"/>
</dbReference>
<name>A0AAW2CN14_9ROSI</name>
<reference evidence="2 3" key="1">
    <citation type="submission" date="2024-01" db="EMBL/GenBank/DDBJ databases">
        <title>A telomere-to-telomere, gap-free genome of sweet tea (Lithocarpus litseifolius).</title>
        <authorList>
            <person name="Zhou J."/>
        </authorList>
    </citation>
    <scope>NUCLEOTIDE SEQUENCE [LARGE SCALE GENOMIC DNA]</scope>
    <source>
        <strain evidence="2">Zhou-2022a</strain>
        <tissue evidence="2">Leaf</tissue>
    </source>
</reference>
<dbReference type="EMBL" id="JAZDWU010000006">
    <property type="protein sequence ID" value="KAK9999601.1"/>
    <property type="molecule type" value="Genomic_DNA"/>
</dbReference>
<keyword evidence="3" id="KW-1185">Reference proteome</keyword>
<evidence type="ECO:0000259" key="1">
    <source>
        <dbReference type="Pfam" id="PF19422"/>
    </source>
</evidence>
<proteinExistence type="predicted"/>
<sequence>MSLVSARDPSLAKKFDRILFETYIEDNKRVNWCPSVPHWGNAMRLEDHEEIKGDETTEKEREIKQSLFEDQQRQLETNVEKLTIIIEQRFQSFDHYAEDEVQELRMISAENCMNALRIICWVPSSVAPYMLKGVGKASELLVCRDTKADDTEKNFIKRKGTMEPYQQPSSGIKS</sequence>
<organism evidence="2 3">
    <name type="scientific">Lithocarpus litseifolius</name>
    <dbReference type="NCBI Taxonomy" id="425828"/>
    <lineage>
        <taxon>Eukaryota</taxon>
        <taxon>Viridiplantae</taxon>
        <taxon>Streptophyta</taxon>
        <taxon>Embryophyta</taxon>
        <taxon>Tracheophyta</taxon>
        <taxon>Spermatophyta</taxon>
        <taxon>Magnoliopsida</taxon>
        <taxon>eudicotyledons</taxon>
        <taxon>Gunneridae</taxon>
        <taxon>Pentapetalae</taxon>
        <taxon>rosids</taxon>
        <taxon>fabids</taxon>
        <taxon>Fagales</taxon>
        <taxon>Fagaceae</taxon>
        <taxon>Lithocarpus</taxon>
    </lineage>
</organism>
<dbReference type="Pfam" id="PF19422">
    <property type="entry name" value="Ariadne"/>
    <property type="match status" value="1"/>
</dbReference>
<protein>
    <recommendedName>
        <fullName evidence="1">Ariadne domain-containing protein</fullName>
    </recommendedName>
</protein>
<gene>
    <name evidence="2" type="ORF">SO802_019204</name>
</gene>
<evidence type="ECO:0000313" key="2">
    <source>
        <dbReference type="EMBL" id="KAK9999601.1"/>
    </source>
</evidence>
<dbReference type="InterPro" id="IPR045840">
    <property type="entry name" value="Ariadne"/>
</dbReference>
<accession>A0AAW2CN14</accession>
<feature type="domain" description="Ariadne" evidence="1">
    <location>
        <begin position="49"/>
        <end position="161"/>
    </location>
</feature>
<comment type="caution">
    <text evidence="2">The sequence shown here is derived from an EMBL/GenBank/DDBJ whole genome shotgun (WGS) entry which is preliminary data.</text>
</comment>
<dbReference type="AlphaFoldDB" id="A0AAW2CN14"/>
<evidence type="ECO:0000313" key="3">
    <source>
        <dbReference type="Proteomes" id="UP001459277"/>
    </source>
</evidence>